<keyword evidence="3" id="KW-1185">Reference proteome</keyword>
<feature type="compositionally biased region" description="Polar residues" evidence="1">
    <location>
        <begin position="108"/>
        <end position="122"/>
    </location>
</feature>
<feature type="non-terminal residue" evidence="2">
    <location>
        <position position="1"/>
    </location>
</feature>
<feature type="compositionally biased region" description="Polar residues" evidence="1">
    <location>
        <begin position="229"/>
        <end position="242"/>
    </location>
</feature>
<feature type="region of interest" description="Disordered" evidence="1">
    <location>
        <begin position="84"/>
        <end position="166"/>
    </location>
</feature>
<gene>
    <name evidence="2" type="ORF">CCHR01_10490</name>
</gene>
<proteinExistence type="predicted"/>
<organism evidence="2 3">
    <name type="scientific">Colletotrichum chrysophilum</name>
    <dbReference type="NCBI Taxonomy" id="1836956"/>
    <lineage>
        <taxon>Eukaryota</taxon>
        <taxon>Fungi</taxon>
        <taxon>Dikarya</taxon>
        <taxon>Ascomycota</taxon>
        <taxon>Pezizomycotina</taxon>
        <taxon>Sordariomycetes</taxon>
        <taxon>Hypocreomycetidae</taxon>
        <taxon>Glomerellales</taxon>
        <taxon>Glomerellaceae</taxon>
        <taxon>Colletotrichum</taxon>
        <taxon>Colletotrichum gloeosporioides species complex</taxon>
    </lineage>
</organism>
<dbReference type="EMBL" id="JAQOWY010000221">
    <property type="protein sequence ID" value="KAK1846858.1"/>
    <property type="molecule type" value="Genomic_DNA"/>
</dbReference>
<accession>A0AAD9EFW1</accession>
<dbReference type="AlphaFoldDB" id="A0AAD9EFW1"/>
<feature type="compositionally biased region" description="Polar residues" evidence="1">
    <location>
        <begin position="147"/>
        <end position="166"/>
    </location>
</feature>
<evidence type="ECO:0000313" key="3">
    <source>
        <dbReference type="Proteomes" id="UP001243330"/>
    </source>
</evidence>
<feature type="region of interest" description="Disordered" evidence="1">
    <location>
        <begin position="218"/>
        <end position="254"/>
    </location>
</feature>
<dbReference type="Proteomes" id="UP001243330">
    <property type="component" value="Unassembled WGS sequence"/>
</dbReference>
<evidence type="ECO:0000313" key="2">
    <source>
        <dbReference type="EMBL" id="KAK1846858.1"/>
    </source>
</evidence>
<reference evidence="2" key="1">
    <citation type="submission" date="2023-01" db="EMBL/GenBank/DDBJ databases">
        <title>Colletotrichum chrysophilum M932 genome sequence.</title>
        <authorList>
            <person name="Baroncelli R."/>
        </authorList>
    </citation>
    <scope>NUCLEOTIDE SEQUENCE</scope>
    <source>
        <strain evidence="2">M932</strain>
    </source>
</reference>
<name>A0AAD9EFW1_9PEZI</name>
<evidence type="ECO:0000256" key="1">
    <source>
        <dbReference type="SAM" id="MobiDB-lite"/>
    </source>
</evidence>
<sequence>MITPKDDEQSILSAIDRFVACLGEDKAAVATCVDHYIHLETNAAARFNIVTLRARLPVDAVSIIATHHNPSTWIPSKTCAKRTVNDDDLDDTNTTLNQSVPQPAAASSEDSQSPQKVEQQSPIEADPLDWDPFEVDLPPQPDRSVAHNLSSSSDDSFVHQTPDQTSSAIEERFKHYESLDYNNVPAYIDVPASNISSSAQDTLTSAFADPFTALADSKGPSILSPAPIQPQTSTMASNSNHPQPEPQAMPSAKRRRITHPNPLQSLLPVCLAPRGPATDATAVISQTQSRIHGVFDQSPKEAVVIMPLRTNHHWALAFVRVTGQKQVVIENYNAASDQELTVT</sequence>
<comment type="caution">
    <text evidence="2">The sequence shown here is derived from an EMBL/GenBank/DDBJ whole genome shotgun (WGS) entry which is preliminary data.</text>
</comment>
<protein>
    <submittedName>
        <fullName evidence="2">Uncharacterized protein</fullName>
    </submittedName>
</protein>